<dbReference type="Proteomes" id="UP000594681">
    <property type="component" value="Chromosome"/>
</dbReference>
<dbReference type="InterPro" id="IPR049829">
    <property type="entry name" value="MptA/B-like"/>
</dbReference>
<keyword evidence="11" id="KW-1185">Reference proteome</keyword>
<feature type="transmembrane region" description="Helical" evidence="9">
    <location>
        <begin position="244"/>
        <end position="265"/>
    </location>
</feature>
<dbReference type="EMBL" id="CP064954">
    <property type="protein sequence ID" value="QPK78516.1"/>
    <property type="molecule type" value="Genomic_DNA"/>
</dbReference>
<dbReference type="NCBIfam" id="NF038066">
    <property type="entry name" value="MptB"/>
    <property type="match status" value="1"/>
</dbReference>
<keyword evidence="4 9" id="KW-0812">Transmembrane</keyword>
<keyword evidence="3 10" id="KW-0808">Transferase</keyword>
<gene>
    <name evidence="10" type="ORF">G7Y31_08090</name>
</gene>
<keyword evidence="6 9" id="KW-0472">Membrane</keyword>
<evidence type="ECO:0000256" key="8">
    <source>
        <dbReference type="NCBIfam" id="TIGR03459"/>
    </source>
</evidence>
<dbReference type="NCBIfam" id="TIGR03459">
    <property type="entry name" value="crt_membr"/>
    <property type="match status" value="1"/>
</dbReference>
<comment type="subcellular location">
    <subcellularLocation>
        <location evidence="1">Membrane</location>
        <topology evidence="1">Multi-pass membrane protein</topology>
    </subcellularLocation>
</comment>
<evidence type="ECO:0000313" key="10">
    <source>
        <dbReference type="EMBL" id="QPK78516.1"/>
    </source>
</evidence>
<dbReference type="KEGG" id="cliz:G7Y31_08090"/>
<dbReference type="RefSeq" id="WP_165010224.1">
    <property type="nucleotide sequence ID" value="NZ_CP064954.1"/>
</dbReference>
<keyword evidence="5 9" id="KW-1133">Transmembrane helix</keyword>
<reference evidence="10 11" key="1">
    <citation type="submission" date="2020-11" db="EMBL/GenBank/DDBJ databases">
        <title>Corynebacterium sp. ZJ-599.</title>
        <authorList>
            <person name="Zhou J."/>
        </authorList>
    </citation>
    <scope>NUCLEOTIDE SEQUENCE [LARGE SCALE GENOMIC DNA]</scope>
    <source>
        <strain evidence="10 11">ZJ-599</strain>
    </source>
</reference>
<feature type="transmembrane region" description="Helical" evidence="9">
    <location>
        <begin position="395"/>
        <end position="422"/>
    </location>
</feature>
<dbReference type="InterPro" id="IPR017822">
    <property type="entry name" value="MptA-like"/>
</dbReference>
<feature type="transmembrane region" description="Helical" evidence="9">
    <location>
        <begin position="429"/>
        <end position="453"/>
    </location>
</feature>
<evidence type="ECO:0000256" key="9">
    <source>
        <dbReference type="SAM" id="Phobius"/>
    </source>
</evidence>
<feature type="transmembrane region" description="Helical" evidence="9">
    <location>
        <begin position="492"/>
        <end position="509"/>
    </location>
</feature>
<keyword evidence="2" id="KW-0328">Glycosyltransferase</keyword>
<feature type="transmembrane region" description="Helical" evidence="9">
    <location>
        <begin position="21"/>
        <end position="45"/>
    </location>
</feature>
<evidence type="ECO:0000313" key="11">
    <source>
        <dbReference type="Proteomes" id="UP000594681"/>
    </source>
</evidence>
<dbReference type="GO" id="GO:0016757">
    <property type="term" value="F:glycosyltransferase activity"/>
    <property type="evidence" value="ECO:0007669"/>
    <property type="project" value="UniProtKB-KW"/>
</dbReference>
<accession>A0A7T0KD04</accession>
<dbReference type="GO" id="GO:0016020">
    <property type="term" value="C:membrane"/>
    <property type="evidence" value="ECO:0007669"/>
    <property type="project" value="UniProtKB-SubCell"/>
</dbReference>
<organism evidence="10 11">
    <name type="scientific">Corynebacterium lizhenjunii</name>
    <dbReference type="NCBI Taxonomy" id="2709394"/>
    <lineage>
        <taxon>Bacteria</taxon>
        <taxon>Bacillati</taxon>
        <taxon>Actinomycetota</taxon>
        <taxon>Actinomycetes</taxon>
        <taxon>Mycobacteriales</taxon>
        <taxon>Corynebacteriaceae</taxon>
        <taxon>Corynebacterium</taxon>
    </lineage>
</organism>
<proteinExistence type="inferred from homology"/>
<feature type="transmembrane region" description="Helical" evidence="9">
    <location>
        <begin position="285"/>
        <end position="310"/>
    </location>
</feature>
<comment type="similarity">
    <text evidence="7">Belongs to the MptA/B family.</text>
</comment>
<dbReference type="AlphaFoldDB" id="A0A7T0KD04"/>
<feature type="transmembrane region" description="Helical" evidence="9">
    <location>
        <begin position="128"/>
        <end position="144"/>
    </location>
</feature>
<name>A0A7T0KD04_9CORY</name>
<sequence>MSITSTRSTARSTAHSAASKLPSWFFNPLIVGTLASVVLFCASFGGGATRNRGGTLEALGLSFISFGHGRNVSMWLYWVGIFGLVWAWVLAGRTLALPAWRAKARTANSEQTGASASSAHAFAQMRRALVWWLVPLLGAAPLASRDVYSYLMQGAMLRDGFDPYTQGAAANPGPFLLEVSHDWRNTTTPYGPLHLWTGELITRLVGDNVALGILAYKMVSVLGFAAIAYGVVLIARSLGTSPTFALWLGVANPVMIIHMVGGMHNESVMVGLVSLGLALVLRRQAVLGIGLIALATSLKVTAFLAMPFVLWIICHHYSPRPQSSWVRRSGVFLGGGLLILAETIAVIAAVTWASGSSWGWLSEITGNSKVINPLAGPTLLSDVLTPLLQLFSTDITYNAVLSVTRTVSMAIMLLGLVAVWCVSFRSIRTALYGAAGAYQVAFVFNSVTLPWYYASVLSLVGAAQPPLWVLKIATGASIVVATGFSGDGNHQFYTWWWILTAVAVAWWATQWTYAEATESTEATQIRI</sequence>
<dbReference type="Pfam" id="PF26314">
    <property type="entry name" value="MptA_B_family"/>
    <property type="match status" value="1"/>
</dbReference>
<feature type="transmembrane region" description="Helical" evidence="9">
    <location>
        <begin position="465"/>
        <end position="485"/>
    </location>
</feature>
<evidence type="ECO:0000256" key="5">
    <source>
        <dbReference type="ARBA" id="ARBA00022989"/>
    </source>
</evidence>
<evidence type="ECO:0000256" key="6">
    <source>
        <dbReference type="ARBA" id="ARBA00023136"/>
    </source>
</evidence>
<feature type="transmembrane region" description="Helical" evidence="9">
    <location>
        <begin position="209"/>
        <end position="232"/>
    </location>
</feature>
<evidence type="ECO:0000256" key="4">
    <source>
        <dbReference type="ARBA" id="ARBA00022692"/>
    </source>
</evidence>
<feature type="transmembrane region" description="Helical" evidence="9">
    <location>
        <begin position="331"/>
        <end position="353"/>
    </location>
</feature>
<feature type="transmembrane region" description="Helical" evidence="9">
    <location>
        <begin position="75"/>
        <end position="96"/>
    </location>
</feature>
<evidence type="ECO:0000256" key="1">
    <source>
        <dbReference type="ARBA" id="ARBA00004141"/>
    </source>
</evidence>
<protein>
    <recommendedName>
        <fullName evidence="8">Alpha-(1-&gt;6)-mannopyranosyltransferase A</fullName>
    </recommendedName>
</protein>
<evidence type="ECO:0000256" key="2">
    <source>
        <dbReference type="ARBA" id="ARBA00022676"/>
    </source>
</evidence>
<evidence type="ECO:0000256" key="3">
    <source>
        <dbReference type="ARBA" id="ARBA00022679"/>
    </source>
</evidence>
<evidence type="ECO:0000256" key="7">
    <source>
        <dbReference type="ARBA" id="ARBA00043987"/>
    </source>
</evidence>